<reference evidence="3" key="1">
    <citation type="submission" date="2019-12" db="EMBL/GenBank/DDBJ databases">
        <title>Complete and draft genome sequences of new strains and members of some known species of the genus Rathayibacter isolated from plants.</title>
        <authorList>
            <person name="Tarlachkov S.V."/>
            <person name="Starodumova I.P."/>
            <person name="Dorofeeva L.V."/>
            <person name="Prisyazhnaya N.V."/>
            <person name="Leyn S."/>
            <person name="Zlamal J."/>
            <person name="Elan M."/>
            <person name="Osterman A.L."/>
            <person name="Nadler S."/>
            <person name="Subbotin S.A."/>
            <person name="Evtushenko L.I."/>
        </authorList>
    </citation>
    <scope>NUCLEOTIDE SEQUENCE [LARGE SCALE GENOMIC DNA]</scope>
    <source>
        <strain evidence="3">VKM Ac-2802</strain>
    </source>
</reference>
<name>A0ABX6H575_9MICO</name>
<dbReference type="EMBL" id="CP047180">
    <property type="protein sequence ID" value="QHC64828.1"/>
    <property type="molecule type" value="Genomic_DNA"/>
</dbReference>
<proteinExistence type="predicted"/>
<evidence type="ECO:0000259" key="1">
    <source>
        <dbReference type="SMART" id="SM01022"/>
    </source>
</evidence>
<dbReference type="Gene3D" id="3.10.400.10">
    <property type="entry name" value="Sulfate adenylyltransferase"/>
    <property type="match status" value="1"/>
</dbReference>
<feature type="domain" description="ASCH" evidence="1">
    <location>
        <begin position="41"/>
        <end position="153"/>
    </location>
</feature>
<keyword evidence="3" id="KW-1185">Reference proteome</keyword>
<evidence type="ECO:0000313" key="2">
    <source>
        <dbReference type="EMBL" id="QHC64828.1"/>
    </source>
</evidence>
<dbReference type="PANTHER" id="PTHR39203">
    <property type="entry name" value="CYTOPLASMIC PROTEIN-RELATED"/>
    <property type="match status" value="1"/>
</dbReference>
<dbReference type="SUPFAM" id="SSF88697">
    <property type="entry name" value="PUA domain-like"/>
    <property type="match status" value="1"/>
</dbReference>
<accession>A0ABX6H575</accession>
<evidence type="ECO:0000313" key="3">
    <source>
        <dbReference type="Proteomes" id="UP000464597"/>
    </source>
</evidence>
<dbReference type="InterPro" id="IPR009326">
    <property type="entry name" value="DUF984"/>
</dbReference>
<dbReference type="InterPro" id="IPR007374">
    <property type="entry name" value="ASCH_domain"/>
</dbReference>
<dbReference type="Pfam" id="PF04266">
    <property type="entry name" value="ASCH"/>
    <property type="match status" value="1"/>
</dbReference>
<gene>
    <name evidence="2" type="ORF">GSU69_10845</name>
</gene>
<organism evidence="2 3">
    <name type="scientific">Rathayibacter festucae</name>
    <dbReference type="NCBI Taxonomy" id="110937"/>
    <lineage>
        <taxon>Bacteria</taxon>
        <taxon>Bacillati</taxon>
        <taxon>Actinomycetota</taxon>
        <taxon>Actinomycetes</taxon>
        <taxon>Micrococcales</taxon>
        <taxon>Microbacteriaceae</taxon>
        <taxon>Rathayibacter</taxon>
    </lineage>
</organism>
<dbReference type="Proteomes" id="UP000464597">
    <property type="component" value="Chromosome"/>
</dbReference>
<dbReference type="InterPro" id="IPR015947">
    <property type="entry name" value="PUA-like_sf"/>
</dbReference>
<sequence length="177" mass="19406">MLPDTPARTPLPEPDLTAAEALWAAYRAHEPIAPEELPLVESFGDSVELADQLLALVRRGVKTATASLVGDEPVPRVGDHWIVCDGAGVARVVLRTVEIRLGPLDSVDDAFAWDEGENDRSRESWLAGHRRYFERESPGGVGIVVFERFRLVWPEEDARAAAGFTRRIASERPGGTP</sequence>
<dbReference type="CDD" id="cd06553">
    <property type="entry name" value="ASCH_Ef3133_like"/>
    <property type="match status" value="1"/>
</dbReference>
<protein>
    <submittedName>
        <fullName evidence="2">ASCH domain-containing protein</fullName>
    </submittedName>
</protein>
<dbReference type="PANTHER" id="PTHR39203:SF1">
    <property type="entry name" value="CYTOPLASMIC PROTEIN"/>
    <property type="match status" value="1"/>
</dbReference>
<dbReference type="SMART" id="SM01022">
    <property type="entry name" value="ASCH"/>
    <property type="match status" value="1"/>
</dbReference>